<dbReference type="AlphaFoldDB" id="A0A9Q0S572"/>
<feature type="transmembrane region" description="Helical" evidence="1">
    <location>
        <begin position="65"/>
        <end position="82"/>
    </location>
</feature>
<dbReference type="EMBL" id="WJQU01000002">
    <property type="protein sequence ID" value="KAJ6643870.1"/>
    <property type="molecule type" value="Genomic_DNA"/>
</dbReference>
<proteinExistence type="predicted"/>
<evidence type="ECO:0000313" key="2">
    <source>
        <dbReference type="EMBL" id="KAJ6643870.1"/>
    </source>
</evidence>
<keyword evidence="1" id="KW-1133">Transmembrane helix</keyword>
<feature type="transmembrane region" description="Helical" evidence="1">
    <location>
        <begin position="382"/>
        <end position="399"/>
    </location>
</feature>
<comment type="caution">
    <text evidence="2">The sequence shown here is derived from an EMBL/GenBank/DDBJ whole genome shotgun (WGS) entry which is preliminary data.</text>
</comment>
<keyword evidence="1" id="KW-0812">Transmembrane</keyword>
<name>A0A9Q0S572_9DIPT</name>
<feature type="transmembrane region" description="Helical" evidence="1">
    <location>
        <begin position="327"/>
        <end position="345"/>
    </location>
</feature>
<protein>
    <submittedName>
        <fullName evidence="2">Uncharacterized protein</fullName>
    </submittedName>
</protein>
<keyword evidence="1" id="KW-0472">Membrane</keyword>
<reference evidence="2" key="1">
    <citation type="submission" date="2022-07" db="EMBL/GenBank/DDBJ databases">
        <authorList>
            <person name="Trinca V."/>
            <person name="Uliana J.V.C."/>
            <person name="Torres T.T."/>
            <person name="Ward R.J."/>
            <person name="Monesi N."/>
        </authorList>
    </citation>
    <scope>NUCLEOTIDE SEQUENCE</scope>
    <source>
        <strain evidence="2">HSMRA1968</strain>
        <tissue evidence="2">Whole embryos</tissue>
    </source>
</reference>
<feature type="transmembrane region" description="Helical" evidence="1">
    <location>
        <begin position="119"/>
        <end position="136"/>
    </location>
</feature>
<organism evidence="2 3">
    <name type="scientific">Pseudolycoriella hygida</name>
    <dbReference type="NCBI Taxonomy" id="35572"/>
    <lineage>
        <taxon>Eukaryota</taxon>
        <taxon>Metazoa</taxon>
        <taxon>Ecdysozoa</taxon>
        <taxon>Arthropoda</taxon>
        <taxon>Hexapoda</taxon>
        <taxon>Insecta</taxon>
        <taxon>Pterygota</taxon>
        <taxon>Neoptera</taxon>
        <taxon>Endopterygota</taxon>
        <taxon>Diptera</taxon>
        <taxon>Nematocera</taxon>
        <taxon>Sciaroidea</taxon>
        <taxon>Sciaridae</taxon>
        <taxon>Pseudolycoriella</taxon>
    </lineage>
</organism>
<gene>
    <name evidence="2" type="ORF">Bhyg_08835</name>
</gene>
<accession>A0A9Q0S572</accession>
<keyword evidence="3" id="KW-1185">Reference proteome</keyword>
<dbReference type="OrthoDB" id="8195814at2759"/>
<evidence type="ECO:0000256" key="1">
    <source>
        <dbReference type="SAM" id="Phobius"/>
    </source>
</evidence>
<evidence type="ECO:0000313" key="3">
    <source>
        <dbReference type="Proteomes" id="UP001151699"/>
    </source>
</evidence>
<dbReference type="Proteomes" id="UP001151699">
    <property type="component" value="Chromosome B"/>
</dbReference>
<sequence>MLFIYATAVFDINSQQMEHTHYMEILRTKYLTYLYPHDTDNFILIVPKTFQSQTEYGRIFKSPLILVWAPATAIVAIIRFIFNKIRKSDRNLRVLSFETFGLSLGMSFNATISSAAENLLLWFFCLGTMLSGMILSSEMFQGFALQLDTLTINNLEDIKMSGMEVMAPRYSASVEYFFKNIPQELKLNYVPPFDISDMIAHRNTSYAYVIRKSKFDVLFSSDKDAWHVIERFGHEHLSYRLRLFAVFEERLNTMVQRCVDHGIVNDIYSTSVFDINSQQMEHTHYMEILRTKYLTYLYPHDTDNFILIVPKTFQSQTEYGHIFKSPLILVWAPSTAIVAIIRFIFNKIRKSDRNLRVISFETFGLSLGMSFNATISSAAENLLLWFFCLGTMLSGMILSSEMFQGFALQLDILTINNLEDIKMSGMEVMAPRYSESVEYFFKNIPQKLKLNYVPPFDISDMIAHRNTSYAYVIRESKFDVLFSSDKDVWHVIERFGDCFNIQANNFLEKFLFAIRLRALVLQTPCFFDY</sequence>